<dbReference type="SUPFAM" id="SSF158442">
    <property type="entry name" value="DsbB-like"/>
    <property type="match status" value="1"/>
</dbReference>
<feature type="transmembrane region" description="Helical" evidence="8">
    <location>
        <begin position="20"/>
        <end position="42"/>
    </location>
</feature>
<evidence type="ECO:0000256" key="2">
    <source>
        <dbReference type="ARBA" id="ARBA00022475"/>
    </source>
</evidence>
<dbReference type="PANTHER" id="PTHR36570:SF2">
    <property type="entry name" value="DISULFIDE BOND FORMATION PROTEIN B"/>
    <property type="match status" value="1"/>
</dbReference>
<keyword evidence="6 8" id="KW-0472">Membrane</keyword>
<keyword evidence="10" id="KW-1185">Reference proteome</keyword>
<name>A0ABY6QAL8_9GAMM</name>
<keyword evidence="2" id="KW-1003">Cell membrane</keyword>
<dbReference type="InterPro" id="IPR003752">
    <property type="entry name" value="DiS_bond_form_DsbB/BdbC"/>
</dbReference>
<dbReference type="EMBL" id="CP036501">
    <property type="protein sequence ID" value="UZP75258.1"/>
    <property type="molecule type" value="Genomic_DNA"/>
</dbReference>
<dbReference type="InterPro" id="IPR023380">
    <property type="entry name" value="DsbB-like_sf"/>
</dbReference>
<evidence type="ECO:0000313" key="10">
    <source>
        <dbReference type="Proteomes" id="UP001317963"/>
    </source>
</evidence>
<protein>
    <submittedName>
        <fullName evidence="9">Disulfide bond formation protein B</fullName>
    </submittedName>
</protein>
<keyword evidence="7" id="KW-0676">Redox-active center</keyword>
<feature type="transmembrane region" description="Helical" evidence="8">
    <location>
        <begin position="54"/>
        <end position="72"/>
    </location>
</feature>
<evidence type="ECO:0000256" key="8">
    <source>
        <dbReference type="SAM" id="Phobius"/>
    </source>
</evidence>
<dbReference type="RefSeq" id="WP_279241740.1">
    <property type="nucleotide sequence ID" value="NZ_CP036501.1"/>
</dbReference>
<dbReference type="Pfam" id="PF02600">
    <property type="entry name" value="DsbB"/>
    <property type="match status" value="1"/>
</dbReference>
<evidence type="ECO:0000256" key="5">
    <source>
        <dbReference type="ARBA" id="ARBA00022989"/>
    </source>
</evidence>
<feature type="transmembrane region" description="Helical" evidence="8">
    <location>
        <begin position="152"/>
        <end position="172"/>
    </location>
</feature>
<keyword evidence="4" id="KW-0249">Electron transport</keyword>
<accession>A0ABY6QAL8</accession>
<proteinExistence type="predicted"/>
<keyword evidence="3 8" id="KW-0812">Transmembrane</keyword>
<dbReference type="PANTHER" id="PTHR36570">
    <property type="entry name" value="DISULFIDE BOND FORMATION PROTEIN B"/>
    <property type="match status" value="1"/>
</dbReference>
<evidence type="ECO:0000256" key="4">
    <source>
        <dbReference type="ARBA" id="ARBA00022982"/>
    </source>
</evidence>
<keyword evidence="4" id="KW-0813">Transport</keyword>
<evidence type="ECO:0000313" key="9">
    <source>
        <dbReference type="EMBL" id="UZP75258.1"/>
    </source>
</evidence>
<evidence type="ECO:0000256" key="3">
    <source>
        <dbReference type="ARBA" id="ARBA00022692"/>
    </source>
</evidence>
<evidence type="ECO:0000256" key="1">
    <source>
        <dbReference type="ARBA" id="ARBA00004651"/>
    </source>
</evidence>
<dbReference type="Gene3D" id="1.20.1550.10">
    <property type="entry name" value="DsbB-like"/>
    <property type="match status" value="1"/>
</dbReference>
<dbReference type="Proteomes" id="UP001317963">
    <property type="component" value="Chromosome"/>
</dbReference>
<sequence>MAPSTKSLAALTELLTKGRLLWWAIFALGSSLLAAALYWQYVLGDDPCQVCIQARLWAVGIGLVGAFMLMLPDTLLYRLAGFALTLLTGAGMGERAFYLYEIENFRGDGSCEFTLGMPSWFAVDQWFPALFEVRNICSYTPEIAFGVSMAEALIGIAAVVCVLALLGSGLLIKSALATKTD</sequence>
<reference evidence="9 10" key="1">
    <citation type="submission" date="2019-02" db="EMBL/GenBank/DDBJ databases">
        <title>Halieaceae_genomes.</title>
        <authorList>
            <person name="Li S.-H."/>
        </authorList>
    </citation>
    <scope>NUCLEOTIDE SEQUENCE [LARGE SCALE GENOMIC DNA]</scope>
    <source>
        <strain evidence="9 10">JH123</strain>
    </source>
</reference>
<dbReference type="InterPro" id="IPR050183">
    <property type="entry name" value="DsbB"/>
</dbReference>
<gene>
    <name evidence="9" type="ORF">E0F26_11150</name>
</gene>
<evidence type="ECO:0000256" key="6">
    <source>
        <dbReference type="ARBA" id="ARBA00023136"/>
    </source>
</evidence>
<keyword evidence="5 8" id="KW-1133">Transmembrane helix</keyword>
<evidence type="ECO:0000256" key="7">
    <source>
        <dbReference type="ARBA" id="ARBA00023284"/>
    </source>
</evidence>
<comment type="subcellular location">
    <subcellularLocation>
        <location evidence="1">Cell membrane</location>
        <topology evidence="1">Multi-pass membrane protein</topology>
    </subcellularLocation>
</comment>
<organism evidence="9 10">
    <name type="scientific">Candidatus Paraluminiphilus aquimaris</name>
    <dbReference type="NCBI Taxonomy" id="2518994"/>
    <lineage>
        <taxon>Bacteria</taxon>
        <taxon>Pseudomonadati</taxon>
        <taxon>Pseudomonadota</taxon>
        <taxon>Gammaproteobacteria</taxon>
        <taxon>Cellvibrionales</taxon>
        <taxon>Halieaceae</taxon>
        <taxon>Candidatus Paraluminiphilus</taxon>
    </lineage>
</organism>